<evidence type="ECO:0000313" key="3">
    <source>
        <dbReference type="EMBL" id="MFC3957333.1"/>
    </source>
</evidence>
<comment type="caution">
    <text evidence="3">The sequence shown here is derived from an EMBL/GenBank/DDBJ whole genome shotgun (WGS) entry which is preliminary data.</text>
</comment>
<dbReference type="EMBL" id="JBHSAQ010000001">
    <property type="protein sequence ID" value="MFC3957333.1"/>
    <property type="molecule type" value="Genomic_DNA"/>
</dbReference>
<sequence length="103" mass="11336">MNAIDDPPITTGVEPTTTTTSKHDWEHDESITVSIVDAVASLADIEPEHVTRLYERLDPDALESLFSPTNRSGDRNCGHLWIPLDEYGVTVYADGTIVVQALE</sequence>
<gene>
    <name evidence="3" type="ORF">ACFOUR_02960</name>
</gene>
<evidence type="ECO:0000256" key="1">
    <source>
        <dbReference type="SAM" id="MobiDB-lite"/>
    </source>
</evidence>
<feature type="compositionally biased region" description="Low complexity" evidence="1">
    <location>
        <begin position="7"/>
        <end position="20"/>
    </location>
</feature>
<proteinExistence type="predicted"/>
<name>A0ABD5NJX7_9EURY</name>
<evidence type="ECO:0000313" key="4">
    <source>
        <dbReference type="Proteomes" id="UP001595846"/>
    </source>
</evidence>
<dbReference type="Pfam" id="PF18545">
    <property type="entry name" value="HalOD1"/>
    <property type="match status" value="1"/>
</dbReference>
<feature type="domain" description="Halobacterial output" evidence="2">
    <location>
        <begin position="28"/>
        <end position="100"/>
    </location>
</feature>
<accession>A0ABD5NJX7</accession>
<reference evidence="3 4" key="1">
    <citation type="journal article" date="2019" name="Int. J. Syst. Evol. Microbiol.">
        <title>The Global Catalogue of Microorganisms (GCM) 10K type strain sequencing project: providing services to taxonomists for standard genome sequencing and annotation.</title>
        <authorList>
            <consortium name="The Broad Institute Genomics Platform"/>
            <consortium name="The Broad Institute Genome Sequencing Center for Infectious Disease"/>
            <person name="Wu L."/>
            <person name="Ma J."/>
        </authorList>
    </citation>
    <scope>NUCLEOTIDE SEQUENCE [LARGE SCALE GENOMIC DNA]</scope>
    <source>
        <strain evidence="3 4">IBRC-M 10256</strain>
    </source>
</reference>
<feature type="region of interest" description="Disordered" evidence="1">
    <location>
        <begin position="1"/>
        <end position="23"/>
    </location>
</feature>
<organism evidence="3 4">
    <name type="scientific">Halovivax cerinus</name>
    <dbReference type="NCBI Taxonomy" id="1487865"/>
    <lineage>
        <taxon>Archaea</taxon>
        <taxon>Methanobacteriati</taxon>
        <taxon>Methanobacteriota</taxon>
        <taxon>Stenosarchaea group</taxon>
        <taxon>Halobacteria</taxon>
        <taxon>Halobacteriales</taxon>
        <taxon>Natrialbaceae</taxon>
        <taxon>Halovivax</taxon>
    </lineage>
</organism>
<dbReference type="InterPro" id="IPR040624">
    <property type="entry name" value="HalOD1"/>
</dbReference>
<keyword evidence="4" id="KW-1185">Reference proteome</keyword>
<dbReference type="GeneID" id="73904497"/>
<dbReference type="Proteomes" id="UP001595846">
    <property type="component" value="Unassembled WGS sequence"/>
</dbReference>
<dbReference type="RefSeq" id="WP_256531742.1">
    <property type="nucleotide sequence ID" value="NZ_CP101824.1"/>
</dbReference>
<protein>
    <submittedName>
        <fullName evidence="3">HalOD1 output domain-containing protein</fullName>
    </submittedName>
</protein>
<dbReference type="AlphaFoldDB" id="A0ABD5NJX7"/>
<evidence type="ECO:0000259" key="2">
    <source>
        <dbReference type="Pfam" id="PF18545"/>
    </source>
</evidence>